<dbReference type="PANTHER" id="PTHR33603:SF1">
    <property type="entry name" value="RIBOSOMAL RNA LARGE SUBUNIT METHYLTRANSFERASE H"/>
    <property type="match status" value="1"/>
</dbReference>
<comment type="caution">
    <text evidence="6">The sequence shown here is derived from an EMBL/GenBank/DDBJ whole genome shotgun (WGS) entry which is preliminary data.</text>
</comment>
<dbReference type="InterPro" id="IPR029028">
    <property type="entry name" value="Alpha/beta_knot_MTases"/>
</dbReference>
<dbReference type="HAMAP" id="MF_00658">
    <property type="entry name" value="23SrRNA_methyltr_H"/>
    <property type="match status" value="1"/>
</dbReference>
<keyword evidence="7" id="KW-1185">Reference proteome</keyword>
<dbReference type="Gene3D" id="3.40.1280.10">
    <property type="match status" value="1"/>
</dbReference>
<comment type="subunit">
    <text evidence="5">Homodimer.</text>
</comment>
<dbReference type="NCBIfam" id="TIGR00246">
    <property type="entry name" value="tRNA_RlmH_YbeA"/>
    <property type="match status" value="1"/>
</dbReference>
<evidence type="ECO:0000256" key="5">
    <source>
        <dbReference type="HAMAP-Rule" id="MF_00658"/>
    </source>
</evidence>
<keyword evidence="3 5" id="KW-0949">S-adenosyl-L-methionine</keyword>
<keyword evidence="5" id="KW-0963">Cytoplasm</keyword>
<dbReference type="OrthoDB" id="9806643at2"/>
<comment type="function">
    <text evidence="5">Specifically methylates the pseudouridine at position 1915 (m3Psi1915) in 23S rRNA.</text>
</comment>
<dbReference type="AlphaFoldDB" id="A0A495V1H3"/>
<dbReference type="RefSeq" id="WP_120795792.1">
    <property type="nucleotide sequence ID" value="NZ_RBXL01000001.1"/>
</dbReference>
<accession>A0A495V1H3</accession>
<gene>
    <name evidence="5" type="primary">rlmH</name>
    <name evidence="6" type="ORF">BDD21_0501</name>
</gene>
<keyword evidence="2 5" id="KW-0808">Transferase</keyword>
<dbReference type="EMBL" id="RBXL01000001">
    <property type="protein sequence ID" value="RKT43184.1"/>
    <property type="molecule type" value="Genomic_DNA"/>
</dbReference>
<comment type="subcellular location">
    <subcellularLocation>
        <location evidence="5">Cytoplasm</location>
    </subcellularLocation>
</comment>
<dbReference type="EC" id="2.1.1.177" evidence="5"/>
<dbReference type="PIRSF" id="PIRSF004505">
    <property type="entry name" value="MT_bac"/>
    <property type="match status" value="1"/>
</dbReference>
<evidence type="ECO:0000313" key="6">
    <source>
        <dbReference type="EMBL" id="RKT43184.1"/>
    </source>
</evidence>
<comment type="similarity">
    <text evidence="4 5">Belongs to the RNA methyltransferase RlmH family.</text>
</comment>
<dbReference type="InterPro" id="IPR003742">
    <property type="entry name" value="RlmH-like"/>
</dbReference>
<name>A0A495V1H3_9GAMM</name>
<feature type="binding site" evidence="5">
    <location>
        <position position="73"/>
    </location>
    <ligand>
        <name>S-adenosyl-L-methionine</name>
        <dbReference type="ChEBI" id="CHEBI:59789"/>
    </ligand>
</feature>
<dbReference type="Pfam" id="PF02590">
    <property type="entry name" value="SPOUT_MTase"/>
    <property type="match status" value="1"/>
</dbReference>
<proteinExistence type="inferred from homology"/>
<protein>
    <recommendedName>
        <fullName evidence="5">Ribosomal RNA large subunit methyltransferase H</fullName>
        <ecNumber evidence="5">2.1.1.177</ecNumber>
    </recommendedName>
    <alternativeName>
        <fullName evidence="5">23S rRNA (pseudouridine1915-N3)-methyltransferase</fullName>
    </alternativeName>
    <alternativeName>
        <fullName evidence="5">23S rRNA m3Psi1915 methyltransferase</fullName>
    </alternativeName>
    <alternativeName>
        <fullName evidence="5">rRNA (pseudouridine-N3-)-methyltransferase RlmH</fullName>
    </alternativeName>
</protein>
<dbReference type="GO" id="GO:0070038">
    <property type="term" value="F:rRNA (pseudouridine-N3-)-methyltransferase activity"/>
    <property type="evidence" value="ECO:0007669"/>
    <property type="project" value="UniProtKB-UniRule"/>
</dbReference>
<dbReference type="GO" id="GO:0005737">
    <property type="term" value="C:cytoplasm"/>
    <property type="evidence" value="ECO:0007669"/>
    <property type="project" value="UniProtKB-SubCell"/>
</dbReference>
<keyword evidence="5" id="KW-0698">rRNA processing</keyword>
<dbReference type="CDD" id="cd18081">
    <property type="entry name" value="RlmH-like"/>
    <property type="match status" value="1"/>
</dbReference>
<keyword evidence="1 5" id="KW-0489">Methyltransferase</keyword>
<sequence>MRVRLIAVGRRMPAWVETGYAEYAKRLPCECALSVVEIEPGQRGKGSGAERARADEGVRILKAIPKGARVVALDGAGESWSTEALAEQLRTWLAGGRDLALLVGGPDGLAEPCLARADQRWSLSRLTFPHPLVRVIVAEQLYRAWTLVQGHPYHRGGAD</sequence>
<evidence type="ECO:0000313" key="7">
    <source>
        <dbReference type="Proteomes" id="UP000274556"/>
    </source>
</evidence>
<dbReference type="SUPFAM" id="SSF75217">
    <property type="entry name" value="alpha/beta knot"/>
    <property type="match status" value="1"/>
</dbReference>
<reference evidence="6 7" key="1">
    <citation type="submission" date="2018-10" db="EMBL/GenBank/DDBJ databases">
        <title>Genomic Encyclopedia of Archaeal and Bacterial Type Strains, Phase II (KMG-II): from individual species to whole genera.</title>
        <authorList>
            <person name="Goeker M."/>
        </authorList>
    </citation>
    <scope>NUCLEOTIDE SEQUENCE [LARGE SCALE GENOMIC DNA]</scope>
    <source>
        <strain evidence="6 7">DSM 235</strain>
    </source>
</reference>
<evidence type="ECO:0000256" key="4">
    <source>
        <dbReference type="ARBA" id="ARBA00038303"/>
    </source>
</evidence>
<dbReference type="PANTHER" id="PTHR33603">
    <property type="entry name" value="METHYLTRANSFERASE"/>
    <property type="match status" value="1"/>
</dbReference>
<evidence type="ECO:0000256" key="2">
    <source>
        <dbReference type="ARBA" id="ARBA00022679"/>
    </source>
</evidence>
<feature type="binding site" evidence="5">
    <location>
        <begin position="123"/>
        <end position="128"/>
    </location>
    <ligand>
        <name>S-adenosyl-L-methionine</name>
        <dbReference type="ChEBI" id="CHEBI:59789"/>
    </ligand>
</feature>
<feature type="binding site" evidence="5">
    <location>
        <position position="104"/>
    </location>
    <ligand>
        <name>S-adenosyl-L-methionine</name>
        <dbReference type="ChEBI" id="CHEBI:59789"/>
    </ligand>
</feature>
<organism evidence="6 7">
    <name type="scientific">Thiocapsa rosea</name>
    <dbReference type="NCBI Taxonomy" id="69360"/>
    <lineage>
        <taxon>Bacteria</taxon>
        <taxon>Pseudomonadati</taxon>
        <taxon>Pseudomonadota</taxon>
        <taxon>Gammaproteobacteria</taxon>
        <taxon>Chromatiales</taxon>
        <taxon>Chromatiaceae</taxon>
        <taxon>Thiocapsa</taxon>
    </lineage>
</organism>
<dbReference type="InterPro" id="IPR029026">
    <property type="entry name" value="tRNA_m1G_MTases_N"/>
</dbReference>
<dbReference type="Proteomes" id="UP000274556">
    <property type="component" value="Unassembled WGS sequence"/>
</dbReference>
<evidence type="ECO:0000256" key="1">
    <source>
        <dbReference type="ARBA" id="ARBA00022603"/>
    </source>
</evidence>
<comment type="catalytic activity">
    <reaction evidence="5">
        <text>pseudouridine(1915) in 23S rRNA + S-adenosyl-L-methionine = N(3)-methylpseudouridine(1915) in 23S rRNA + S-adenosyl-L-homocysteine + H(+)</text>
        <dbReference type="Rhea" id="RHEA:42752"/>
        <dbReference type="Rhea" id="RHEA-COMP:10221"/>
        <dbReference type="Rhea" id="RHEA-COMP:10222"/>
        <dbReference type="ChEBI" id="CHEBI:15378"/>
        <dbReference type="ChEBI" id="CHEBI:57856"/>
        <dbReference type="ChEBI" id="CHEBI:59789"/>
        <dbReference type="ChEBI" id="CHEBI:65314"/>
        <dbReference type="ChEBI" id="CHEBI:74486"/>
        <dbReference type="EC" id="2.1.1.177"/>
    </reaction>
</comment>
<evidence type="ECO:0000256" key="3">
    <source>
        <dbReference type="ARBA" id="ARBA00022691"/>
    </source>
</evidence>
<dbReference type="NCBIfam" id="NF000986">
    <property type="entry name" value="PRK00103.1-4"/>
    <property type="match status" value="1"/>
</dbReference>